<dbReference type="Proteomes" id="UP001410795">
    <property type="component" value="Unassembled WGS sequence"/>
</dbReference>
<dbReference type="CDD" id="cd03801">
    <property type="entry name" value="GT4_PimA-like"/>
    <property type="match status" value="1"/>
</dbReference>
<proteinExistence type="predicted"/>
<dbReference type="Gene3D" id="3.40.50.2000">
    <property type="entry name" value="Glycogen Phosphorylase B"/>
    <property type="match status" value="1"/>
</dbReference>
<evidence type="ECO:0000259" key="3">
    <source>
        <dbReference type="Pfam" id="PF00534"/>
    </source>
</evidence>
<sequence length="379" mass="41972">MSQGIKVAVLTALFPPAYRGGGPIRSAEAMVAAAPVKYRPVVLTGDRDLGSSEPLPVETNRWTDHDGFPVYYVNTRSIGALVRAFRSVRRERPEILHFNSFFDPRLTIVPIMMWRLGFWGRPTLLLAPRGEFGRGAIQRRAVKKRLYMALFRLLRIDRAVTWHSTADHETEDIRREWGADARIVLRENHTLLPREPLAPAVPSGDVVRLTFVGRIVEHKGLAVAIEAASDSGPLILDVYGATEDKQYADHCESLAKSVAENVTVTFKGLVDAGEVRQVLSGYDGLLMPTAGENFGHVIAEALSASCPVVVTPYTPWTETLESAGIIVPDRDPSSWTAAIKRLSAMSPAQRSALRQNAADAYRMWRARESAPHVWDMVAR</sequence>
<dbReference type="Pfam" id="PF00534">
    <property type="entry name" value="Glycos_transf_1"/>
    <property type="match status" value="1"/>
</dbReference>
<protein>
    <recommendedName>
        <fullName evidence="3">Glycosyl transferase family 1 domain-containing protein</fullName>
    </recommendedName>
</protein>
<dbReference type="SUPFAM" id="SSF53756">
    <property type="entry name" value="UDP-Glycosyltransferase/glycogen phosphorylase"/>
    <property type="match status" value="1"/>
</dbReference>
<keyword evidence="5" id="KW-1185">Reference proteome</keyword>
<evidence type="ECO:0000256" key="1">
    <source>
        <dbReference type="ARBA" id="ARBA00022676"/>
    </source>
</evidence>
<keyword evidence="2" id="KW-0808">Transferase</keyword>
<dbReference type="EMBL" id="BAAAYV010000006">
    <property type="protein sequence ID" value="GAA3656057.1"/>
    <property type="molecule type" value="Genomic_DNA"/>
</dbReference>
<dbReference type="PANTHER" id="PTHR12526">
    <property type="entry name" value="GLYCOSYLTRANSFERASE"/>
    <property type="match status" value="1"/>
</dbReference>
<dbReference type="RefSeq" id="WP_221858811.1">
    <property type="nucleotide sequence ID" value="NZ_BAAAYV010000006.1"/>
</dbReference>
<feature type="domain" description="Glycosyl transferase family 1" evidence="3">
    <location>
        <begin position="209"/>
        <end position="358"/>
    </location>
</feature>
<evidence type="ECO:0000256" key="2">
    <source>
        <dbReference type="ARBA" id="ARBA00022679"/>
    </source>
</evidence>
<dbReference type="PANTHER" id="PTHR12526:SF510">
    <property type="entry name" value="D-INOSITOL 3-PHOSPHATE GLYCOSYLTRANSFERASE"/>
    <property type="match status" value="1"/>
</dbReference>
<keyword evidence="1" id="KW-0328">Glycosyltransferase</keyword>
<gene>
    <name evidence="4" type="ORF">GCM10022202_15370</name>
</gene>
<reference evidence="5" key="1">
    <citation type="journal article" date="2019" name="Int. J. Syst. Evol. Microbiol.">
        <title>The Global Catalogue of Microorganisms (GCM) 10K type strain sequencing project: providing services to taxonomists for standard genome sequencing and annotation.</title>
        <authorList>
            <consortium name="The Broad Institute Genomics Platform"/>
            <consortium name="The Broad Institute Genome Sequencing Center for Infectious Disease"/>
            <person name="Wu L."/>
            <person name="Ma J."/>
        </authorList>
    </citation>
    <scope>NUCLEOTIDE SEQUENCE [LARGE SCALE GENOMIC DNA]</scope>
    <source>
        <strain evidence="5">JCM 16546</strain>
    </source>
</reference>
<organism evidence="4 5">
    <name type="scientific">Microbacterium marinilacus</name>
    <dbReference type="NCBI Taxonomy" id="415209"/>
    <lineage>
        <taxon>Bacteria</taxon>
        <taxon>Bacillati</taxon>
        <taxon>Actinomycetota</taxon>
        <taxon>Actinomycetes</taxon>
        <taxon>Micrococcales</taxon>
        <taxon>Microbacteriaceae</taxon>
        <taxon>Microbacterium</taxon>
    </lineage>
</organism>
<evidence type="ECO:0000313" key="4">
    <source>
        <dbReference type="EMBL" id="GAA3656057.1"/>
    </source>
</evidence>
<name>A0ABP7BDY3_9MICO</name>
<comment type="caution">
    <text evidence="4">The sequence shown here is derived from an EMBL/GenBank/DDBJ whole genome shotgun (WGS) entry which is preliminary data.</text>
</comment>
<dbReference type="InterPro" id="IPR001296">
    <property type="entry name" value="Glyco_trans_1"/>
</dbReference>
<accession>A0ABP7BDY3</accession>
<evidence type="ECO:0000313" key="5">
    <source>
        <dbReference type="Proteomes" id="UP001410795"/>
    </source>
</evidence>